<comment type="caution">
    <text evidence="1">The sequence shown here is derived from an EMBL/GenBank/DDBJ whole genome shotgun (WGS) entry which is preliminary data.</text>
</comment>
<sequence length="465" mass="50718">MGCISSKIATRSRSFREEFSQSLQRRINGLPILDDLLISKDGGDQFLALVCTANTASKKLQTGIPPSKSNTDGDQPVEHMNPETIYTSELLAGIEEEQQRQQSPSPHREEGHNDQAVAAEDFHKSNESTLASGGKCTMISNSFNVVAEGVSVGDAGVLIRSRSFHTVEEYDALVRAMQSDGVAANAGAHLEQFNNFNIGKANGSIGDNILHIRSKSFHALGGSDTNRLSEVGGDTKSSSGKSTLHSQHIGIVKKDDEFTIKDRYIPLEDKESSTNSFKNLEPKNIDMPECPGSTCTTDVVSINEDISKKANIKVEKGIRRKVMAKELTTLSIPTTTTVDFPVIGSLGEWLEPDGQVFSPGDYVTPRFGNFNVPISVNGNNGRAIFDPEMVAAFEEAMKELTVEEECILKQIEEDVDEEDIATVNHSMKVNLAAGPSNRVLSITRCIRPGNYHGQAVHLKISFRYS</sequence>
<dbReference type="Proteomes" id="UP001234297">
    <property type="component" value="Chromosome 9"/>
</dbReference>
<proteinExistence type="predicted"/>
<name>A0ACC2KJF5_PERAE</name>
<reference evidence="1 2" key="1">
    <citation type="journal article" date="2022" name="Hortic Res">
        <title>A haplotype resolved chromosomal level avocado genome allows analysis of novel avocado genes.</title>
        <authorList>
            <person name="Nath O."/>
            <person name="Fletcher S.J."/>
            <person name="Hayward A."/>
            <person name="Shaw L.M."/>
            <person name="Masouleh A.K."/>
            <person name="Furtado A."/>
            <person name="Henry R.J."/>
            <person name="Mitter N."/>
        </authorList>
    </citation>
    <scope>NUCLEOTIDE SEQUENCE [LARGE SCALE GENOMIC DNA]</scope>
    <source>
        <strain evidence="2">cv. Hass</strain>
    </source>
</reference>
<gene>
    <name evidence="1" type="ORF">MRB53_029685</name>
</gene>
<keyword evidence="2" id="KW-1185">Reference proteome</keyword>
<protein>
    <submittedName>
        <fullName evidence="1">Uncharacterized protein</fullName>
    </submittedName>
</protein>
<dbReference type="EMBL" id="CM056817">
    <property type="protein sequence ID" value="KAJ8621156.1"/>
    <property type="molecule type" value="Genomic_DNA"/>
</dbReference>
<evidence type="ECO:0000313" key="2">
    <source>
        <dbReference type="Proteomes" id="UP001234297"/>
    </source>
</evidence>
<evidence type="ECO:0000313" key="1">
    <source>
        <dbReference type="EMBL" id="KAJ8621156.1"/>
    </source>
</evidence>
<accession>A0ACC2KJF5</accession>
<organism evidence="1 2">
    <name type="scientific">Persea americana</name>
    <name type="common">Avocado</name>
    <dbReference type="NCBI Taxonomy" id="3435"/>
    <lineage>
        <taxon>Eukaryota</taxon>
        <taxon>Viridiplantae</taxon>
        <taxon>Streptophyta</taxon>
        <taxon>Embryophyta</taxon>
        <taxon>Tracheophyta</taxon>
        <taxon>Spermatophyta</taxon>
        <taxon>Magnoliopsida</taxon>
        <taxon>Magnoliidae</taxon>
        <taxon>Laurales</taxon>
        <taxon>Lauraceae</taxon>
        <taxon>Persea</taxon>
    </lineage>
</organism>